<proteinExistence type="predicted"/>
<protein>
    <submittedName>
        <fullName evidence="1">Uncharacterized protein</fullName>
    </submittedName>
</protein>
<sequence>MKLLIVFVSALVLVAHGKAAPSNDEERVNQIQVEPVAEYAAEEAGEPQAELFEVVPAVDEPVDVGAGPQRGSELEELAELHPYAPETIYLPIISKACTNSSCLYICNLLGFAKGTCISASTCQCYN</sequence>
<gene>
    <name evidence="1" type="ORF">PYW08_015216</name>
</gene>
<dbReference type="EMBL" id="CM056783">
    <property type="protein sequence ID" value="KAJ8726819.1"/>
    <property type="molecule type" value="Genomic_DNA"/>
</dbReference>
<dbReference type="Proteomes" id="UP001231649">
    <property type="component" value="Chromosome 7"/>
</dbReference>
<accession>A0ACC2QV08</accession>
<keyword evidence="2" id="KW-1185">Reference proteome</keyword>
<evidence type="ECO:0000313" key="1">
    <source>
        <dbReference type="EMBL" id="KAJ8726819.1"/>
    </source>
</evidence>
<reference evidence="1" key="1">
    <citation type="submission" date="2023-03" db="EMBL/GenBank/DDBJ databases">
        <title>Chromosome-level genomes of two armyworms, Mythimna separata and Mythimna loreyi, provide insights into the biosynthesis and reception of sex pheromones.</title>
        <authorList>
            <person name="Zhao H."/>
        </authorList>
    </citation>
    <scope>NUCLEOTIDE SEQUENCE</scope>
    <source>
        <strain evidence="1">BeijingLab</strain>
    </source>
</reference>
<evidence type="ECO:0000313" key="2">
    <source>
        <dbReference type="Proteomes" id="UP001231649"/>
    </source>
</evidence>
<name>A0ACC2QV08_9NEOP</name>
<comment type="caution">
    <text evidence="1">The sequence shown here is derived from an EMBL/GenBank/DDBJ whole genome shotgun (WGS) entry which is preliminary data.</text>
</comment>
<organism evidence="1 2">
    <name type="scientific">Mythimna loreyi</name>
    <dbReference type="NCBI Taxonomy" id="667449"/>
    <lineage>
        <taxon>Eukaryota</taxon>
        <taxon>Metazoa</taxon>
        <taxon>Ecdysozoa</taxon>
        <taxon>Arthropoda</taxon>
        <taxon>Hexapoda</taxon>
        <taxon>Insecta</taxon>
        <taxon>Pterygota</taxon>
        <taxon>Neoptera</taxon>
        <taxon>Endopterygota</taxon>
        <taxon>Lepidoptera</taxon>
        <taxon>Glossata</taxon>
        <taxon>Ditrysia</taxon>
        <taxon>Noctuoidea</taxon>
        <taxon>Noctuidae</taxon>
        <taxon>Noctuinae</taxon>
        <taxon>Hadenini</taxon>
        <taxon>Mythimna</taxon>
    </lineage>
</organism>